<dbReference type="Gene3D" id="3.30.70.270">
    <property type="match status" value="2"/>
</dbReference>
<evidence type="ECO:0000256" key="3">
    <source>
        <dbReference type="ARBA" id="ARBA00022695"/>
    </source>
</evidence>
<dbReference type="SUPFAM" id="SSF56672">
    <property type="entry name" value="DNA/RNA polymerases"/>
    <property type="match status" value="1"/>
</dbReference>
<keyword evidence="3" id="KW-0548">Nucleotidyltransferase</keyword>
<dbReference type="GO" id="GO:0004519">
    <property type="term" value="F:endonuclease activity"/>
    <property type="evidence" value="ECO:0007669"/>
    <property type="project" value="UniProtKB-KW"/>
</dbReference>
<dbReference type="Proteomes" id="UP000230750">
    <property type="component" value="Unassembled WGS sequence"/>
</dbReference>
<evidence type="ECO:0000259" key="8">
    <source>
        <dbReference type="PROSITE" id="PS50878"/>
    </source>
</evidence>
<dbReference type="SUPFAM" id="SSF53098">
    <property type="entry name" value="Ribonuclease H-like"/>
    <property type="match status" value="1"/>
</dbReference>
<dbReference type="CDD" id="cd01647">
    <property type="entry name" value="RT_LTR"/>
    <property type="match status" value="1"/>
</dbReference>
<dbReference type="InterPro" id="IPR050951">
    <property type="entry name" value="Retrovirus_Pol_polyprotein"/>
</dbReference>
<sequence>MKSIESEKVAEELLNIFSRVGFPHEILTDQGPQFISNVMKEVGRLLSIDQLTTTPYNPRCNGLVERFNATLKSMLRKMCDERPKDWDRYIDPLLFAYRETPQGSTKFSPFELLYGRTVRGPMQILKELWTNETEETETRNTYQYVMDLKQRLSETCRLARKELQKSQAKYKSYYDRKTKLRKLVVGDEVLLLLPTDQNKLLMQWKGPYVVSKVVNEVDYTIDMGHVQKTYHINMLKKYFRSTSQVVGNSPIYVSELLELTEAPVINEDVVTLDHECNLASKNDMIGLPIVTPKEKVTDVHVNTNLSEGQIHKIEQLIFSYPDVFTDLPGKTNLGEHDIKLIDEEPVRKKAYPAPHGLRHEIQTELGQMLEIGVIEHSDSPYASPLVIVKKSDGTNRYCVDYRALNAKTIFDAEPIPDISEIFTKLAKDCFFTKLDLSKGYWQIPVKDEVKPLTAFITHHGLYQFNTMPFGLINSAATFSRVMRKLLKGIPNVDNYIDDILVHTATFEDHLTALEEILKRLREHNLTAKPSKCCVGYGEVEFLGHIVCKGKISPRPEKLEAIKDAPRPQTKSQLRSFLGLAGYYRSFIPNYAEVAIPLTDKIEKW</sequence>
<dbReference type="GO" id="GO:0003676">
    <property type="term" value="F:nucleic acid binding"/>
    <property type="evidence" value="ECO:0007669"/>
    <property type="project" value="InterPro"/>
</dbReference>
<dbReference type="AlphaFoldDB" id="A0A2G8KPZ2"/>
<dbReference type="GO" id="GO:0006508">
    <property type="term" value="P:proteolysis"/>
    <property type="evidence" value="ECO:0007669"/>
    <property type="project" value="UniProtKB-KW"/>
</dbReference>
<evidence type="ECO:0000256" key="1">
    <source>
        <dbReference type="ARBA" id="ARBA00022670"/>
    </source>
</evidence>
<evidence type="ECO:0000256" key="5">
    <source>
        <dbReference type="ARBA" id="ARBA00022759"/>
    </source>
</evidence>
<dbReference type="GO" id="GO:0015074">
    <property type="term" value="P:DNA integration"/>
    <property type="evidence" value="ECO:0007669"/>
    <property type="project" value="InterPro"/>
</dbReference>
<dbReference type="Gene3D" id="3.30.420.10">
    <property type="entry name" value="Ribonuclease H-like superfamily/Ribonuclease H"/>
    <property type="match status" value="1"/>
</dbReference>
<dbReference type="InterPro" id="IPR000477">
    <property type="entry name" value="RT_dom"/>
</dbReference>
<dbReference type="PANTHER" id="PTHR37984:SF5">
    <property type="entry name" value="PROTEIN NYNRIN-LIKE"/>
    <property type="match status" value="1"/>
</dbReference>
<keyword evidence="1" id="KW-0645">Protease</keyword>
<dbReference type="InterPro" id="IPR001584">
    <property type="entry name" value="Integrase_cat-core"/>
</dbReference>
<dbReference type="PANTHER" id="PTHR37984">
    <property type="entry name" value="PROTEIN CBG26694"/>
    <property type="match status" value="1"/>
</dbReference>
<dbReference type="InterPro" id="IPR043128">
    <property type="entry name" value="Rev_trsase/Diguanyl_cyclase"/>
</dbReference>
<dbReference type="FunFam" id="3.10.10.10:FF:000007">
    <property type="entry name" value="Retrovirus-related Pol polyprotein from transposon 17.6-like Protein"/>
    <property type="match status" value="1"/>
</dbReference>
<dbReference type="InterPro" id="IPR043502">
    <property type="entry name" value="DNA/RNA_pol_sf"/>
</dbReference>
<gene>
    <name evidence="10" type="ORF">BSL78_13008</name>
</gene>
<comment type="caution">
    <text evidence="10">The sequence shown here is derived from an EMBL/GenBank/DDBJ whole genome shotgun (WGS) entry which is preliminary data.</text>
</comment>
<reference evidence="10 11" key="1">
    <citation type="journal article" date="2017" name="PLoS Biol.">
        <title>The sea cucumber genome provides insights into morphological evolution and visceral regeneration.</title>
        <authorList>
            <person name="Zhang X."/>
            <person name="Sun L."/>
            <person name="Yuan J."/>
            <person name="Sun Y."/>
            <person name="Gao Y."/>
            <person name="Zhang L."/>
            <person name="Li S."/>
            <person name="Dai H."/>
            <person name="Hamel J.F."/>
            <person name="Liu C."/>
            <person name="Yu Y."/>
            <person name="Liu S."/>
            <person name="Lin W."/>
            <person name="Guo K."/>
            <person name="Jin S."/>
            <person name="Xu P."/>
            <person name="Storey K.B."/>
            <person name="Huan P."/>
            <person name="Zhang T."/>
            <person name="Zhou Y."/>
            <person name="Zhang J."/>
            <person name="Lin C."/>
            <person name="Li X."/>
            <person name="Xing L."/>
            <person name="Huo D."/>
            <person name="Sun M."/>
            <person name="Wang L."/>
            <person name="Mercier A."/>
            <person name="Li F."/>
            <person name="Yang H."/>
            <person name="Xiang J."/>
        </authorList>
    </citation>
    <scope>NUCLEOTIDE SEQUENCE [LARGE SCALE GENOMIC DNA]</scope>
    <source>
        <strain evidence="10">Shaxun</strain>
        <tissue evidence="10">Muscle</tissue>
    </source>
</reference>
<dbReference type="GO" id="GO:0008233">
    <property type="term" value="F:peptidase activity"/>
    <property type="evidence" value="ECO:0007669"/>
    <property type="project" value="UniProtKB-KW"/>
</dbReference>
<feature type="domain" description="Integrase catalytic" evidence="9">
    <location>
        <begin position="1"/>
        <end position="117"/>
    </location>
</feature>
<dbReference type="PROSITE" id="PS50994">
    <property type="entry name" value="INTEGRASE"/>
    <property type="match status" value="1"/>
</dbReference>
<proteinExistence type="predicted"/>
<evidence type="ECO:0000313" key="11">
    <source>
        <dbReference type="Proteomes" id="UP000230750"/>
    </source>
</evidence>
<dbReference type="FunFam" id="3.30.420.10:FF:000032">
    <property type="entry name" value="Retrovirus-related Pol polyprotein from transposon 297-like Protein"/>
    <property type="match status" value="1"/>
</dbReference>
<keyword evidence="4" id="KW-0540">Nuclease</keyword>
<keyword evidence="5" id="KW-0255">Endonuclease</keyword>
<evidence type="ECO:0000256" key="2">
    <source>
        <dbReference type="ARBA" id="ARBA00022679"/>
    </source>
</evidence>
<protein>
    <recommendedName>
        <fullName evidence="12">Reverse transcriptase domain-containing protein</fullName>
    </recommendedName>
</protein>
<feature type="domain" description="Reverse transcriptase" evidence="8">
    <location>
        <begin position="369"/>
        <end position="546"/>
    </location>
</feature>
<evidence type="ECO:0000313" key="10">
    <source>
        <dbReference type="EMBL" id="PIK50082.1"/>
    </source>
</evidence>
<accession>A0A2G8KPZ2</accession>
<name>A0A2G8KPZ2_STIJA</name>
<keyword evidence="11" id="KW-1185">Reference proteome</keyword>
<evidence type="ECO:0000256" key="4">
    <source>
        <dbReference type="ARBA" id="ARBA00022722"/>
    </source>
</evidence>
<evidence type="ECO:0008006" key="12">
    <source>
        <dbReference type="Google" id="ProtNLM"/>
    </source>
</evidence>
<dbReference type="Pfam" id="PF00078">
    <property type="entry name" value="RVT_1"/>
    <property type="match status" value="1"/>
</dbReference>
<dbReference type="PROSITE" id="PS50878">
    <property type="entry name" value="RT_POL"/>
    <property type="match status" value="1"/>
</dbReference>
<evidence type="ECO:0000256" key="6">
    <source>
        <dbReference type="ARBA" id="ARBA00022801"/>
    </source>
</evidence>
<keyword evidence="6" id="KW-0378">Hydrolase</keyword>
<keyword evidence="7" id="KW-0695">RNA-directed DNA polymerase</keyword>
<dbReference type="Gene3D" id="3.10.10.10">
    <property type="entry name" value="HIV Type 1 Reverse Transcriptase, subunit A, domain 1"/>
    <property type="match status" value="1"/>
</dbReference>
<evidence type="ECO:0000259" key="9">
    <source>
        <dbReference type="PROSITE" id="PS50994"/>
    </source>
</evidence>
<keyword evidence="2" id="KW-0808">Transferase</keyword>
<organism evidence="10 11">
    <name type="scientific">Stichopus japonicus</name>
    <name type="common">Sea cucumber</name>
    <dbReference type="NCBI Taxonomy" id="307972"/>
    <lineage>
        <taxon>Eukaryota</taxon>
        <taxon>Metazoa</taxon>
        <taxon>Echinodermata</taxon>
        <taxon>Eleutherozoa</taxon>
        <taxon>Echinozoa</taxon>
        <taxon>Holothuroidea</taxon>
        <taxon>Aspidochirotacea</taxon>
        <taxon>Aspidochirotida</taxon>
        <taxon>Stichopodidae</taxon>
        <taxon>Apostichopus</taxon>
    </lineage>
</organism>
<dbReference type="InterPro" id="IPR012337">
    <property type="entry name" value="RNaseH-like_sf"/>
</dbReference>
<dbReference type="OrthoDB" id="10051443at2759"/>
<evidence type="ECO:0000256" key="7">
    <source>
        <dbReference type="ARBA" id="ARBA00022918"/>
    </source>
</evidence>
<dbReference type="EMBL" id="MRZV01000434">
    <property type="protein sequence ID" value="PIK50082.1"/>
    <property type="molecule type" value="Genomic_DNA"/>
</dbReference>
<dbReference type="GO" id="GO:0003964">
    <property type="term" value="F:RNA-directed DNA polymerase activity"/>
    <property type="evidence" value="ECO:0007669"/>
    <property type="project" value="UniProtKB-KW"/>
</dbReference>
<dbReference type="InterPro" id="IPR036397">
    <property type="entry name" value="RNaseH_sf"/>
</dbReference>